<keyword evidence="2" id="KW-0472">Membrane</keyword>
<evidence type="ECO:0008006" key="4">
    <source>
        <dbReference type="Google" id="ProtNLM"/>
    </source>
</evidence>
<protein>
    <recommendedName>
        <fullName evidence="4">Integral membrane protein</fullName>
    </recommendedName>
</protein>
<evidence type="ECO:0000256" key="1">
    <source>
        <dbReference type="SAM" id="MobiDB-lite"/>
    </source>
</evidence>
<sequence length="236" mass="25404">MSALYRYLLTTVLLSQRYLPPTLIFLAAMAVGTTSDSGPLQSSYAFCVLAMLVCTTWLTVAIVNHEDPTQRKITLVMTGSSLRVLAITVAVVLTWCVPLLVIGLVYPIVTGKHVVTAGDLGVGAAAQLGAAMIGVAIGLLCSRLVIARIGIAMLTRGRRDPAGPATALELTDPPDHDRAVERPAGRRQRRTADPARRSVRDRADCRRLRDQGPCGPQGMIRTRRPTTDRVVQPSRG</sequence>
<dbReference type="EMBL" id="CP158165">
    <property type="protein sequence ID" value="XBV22528.1"/>
    <property type="molecule type" value="Genomic_DNA"/>
</dbReference>
<evidence type="ECO:0000256" key="2">
    <source>
        <dbReference type="SAM" id="Phobius"/>
    </source>
</evidence>
<evidence type="ECO:0000313" key="3">
    <source>
        <dbReference type="EMBL" id="XBV22528.1"/>
    </source>
</evidence>
<feature type="transmembrane region" description="Helical" evidence="2">
    <location>
        <begin position="43"/>
        <end position="63"/>
    </location>
</feature>
<keyword evidence="2" id="KW-0812">Transmembrane</keyword>
<dbReference type="AlphaFoldDB" id="A0AAU7T799"/>
<dbReference type="RefSeq" id="WP_350275367.1">
    <property type="nucleotide sequence ID" value="NZ_CP158165.1"/>
</dbReference>
<feature type="transmembrane region" description="Helical" evidence="2">
    <location>
        <begin position="129"/>
        <end position="151"/>
    </location>
</feature>
<feature type="transmembrane region" description="Helical" evidence="2">
    <location>
        <begin position="7"/>
        <end position="31"/>
    </location>
</feature>
<feature type="transmembrane region" description="Helical" evidence="2">
    <location>
        <begin position="84"/>
        <end position="109"/>
    </location>
</feature>
<feature type="compositionally biased region" description="Basic and acidic residues" evidence="1">
    <location>
        <begin position="173"/>
        <end position="210"/>
    </location>
</feature>
<reference evidence="3" key="1">
    <citation type="submission" date="2024-06" db="EMBL/GenBank/DDBJ databases">
        <title>Kribbella sp. strain HUAS MG21 genome sequences.</title>
        <authorList>
            <person name="Mo P."/>
        </authorList>
    </citation>
    <scope>NUCLEOTIDE SEQUENCE</scope>
    <source>
        <strain evidence="3">HUAS MG21</strain>
    </source>
</reference>
<keyword evidence="2" id="KW-1133">Transmembrane helix</keyword>
<proteinExistence type="predicted"/>
<accession>A0AAU7T799</accession>
<name>A0AAU7T799_9ACTN</name>
<gene>
    <name evidence="3" type="ORF">ABN611_28690</name>
</gene>
<organism evidence="3">
    <name type="scientific">Kribbella sp. HUAS MG21</name>
    <dbReference type="NCBI Taxonomy" id="3160966"/>
    <lineage>
        <taxon>Bacteria</taxon>
        <taxon>Bacillati</taxon>
        <taxon>Actinomycetota</taxon>
        <taxon>Actinomycetes</taxon>
        <taxon>Propionibacteriales</taxon>
        <taxon>Kribbellaceae</taxon>
        <taxon>Kribbella</taxon>
    </lineage>
</organism>
<feature type="region of interest" description="Disordered" evidence="1">
    <location>
        <begin position="159"/>
        <end position="236"/>
    </location>
</feature>